<feature type="region of interest" description="Disordered" evidence="1">
    <location>
        <begin position="395"/>
        <end position="456"/>
    </location>
</feature>
<feature type="compositionally biased region" description="Polar residues" evidence="1">
    <location>
        <begin position="356"/>
        <end position="374"/>
    </location>
</feature>
<feature type="transmembrane region" description="Helical" evidence="2">
    <location>
        <begin position="127"/>
        <end position="151"/>
    </location>
</feature>
<dbReference type="EMBL" id="BDIP01000426">
    <property type="protein sequence ID" value="GIQ81550.1"/>
    <property type="molecule type" value="Genomic_DNA"/>
</dbReference>
<feature type="transmembrane region" description="Helical" evidence="2">
    <location>
        <begin position="198"/>
        <end position="224"/>
    </location>
</feature>
<feature type="compositionally biased region" description="Polar residues" evidence="1">
    <location>
        <begin position="441"/>
        <end position="450"/>
    </location>
</feature>
<keyword evidence="2" id="KW-0812">Transmembrane</keyword>
<keyword evidence="2" id="KW-0472">Membrane</keyword>
<keyword evidence="2" id="KW-1133">Transmembrane helix</keyword>
<feature type="transmembrane region" description="Helical" evidence="2">
    <location>
        <begin position="33"/>
        <end position="56"/>
    </location>
</feature>
<comment type="caution">
    <text evidence="3">The sequence shown here is derived from an EMBL/GenBank/DDBJ whole genome shotgun (WGS) entry which is preliminary data.</text>
</comment>
<feature type="transmembrane region" description="Helical" evidence="2">
    <location>
        <begin position="62"/>
        <end position="84"/>
    </location>
</feature>
<proteinExistence type="predicted"/>
<sequence length="456" mass="49460">MMIDRGRILHRERARLPTTPVRRVLSFLIGQHAYLLAIVLGTLSGVVLSAMLPLFVSGTGEVSPYYAVLVVLVYCWFPYSLSVARTWAHGTGPDGQAGMAAYLATLCMCAVLAGVQQEYVLLSDYGMVLLSAFLAIPACTIWAHALVFGLVQSALKPVLKRRIHIPSFAYPEAAVSAQMAFGLVIGVLMMAQNPVSSLYVWVIPPLSLLGHRIVFMVVGGWGLVGSPTSVQARSHLLTVAASYVAICTLLVMGTVPGHYLGEGEAALWQYVRTLLMESGGSSPPGAFLASVLGNKSLSGTLVLVCMLLVVYETWQMSQARRGAHMLSHTVQAEMDRVSLYGRIKQQAPRRPAAFSLGTNRGSRSDSTTYTTTANQSASQIRLLVAKHPNNIRRLERHGTSRTYLGGAAKPPIPAFPRPRHGKARKSRRHSALPQKTRRMSVLSTVSSVDNQQDREG</sequence>
<keyword evidence="4" id="KW-1185">Reference proteome</keyword>
<dbReference type="AlphaFoldDB" id="A0A9K3CSX2"/>
<organism evidence="3 4">
    <name type="scientific">Kipferlia bialata</name>
    <dbReference type="NCBI Taxonomy" id="797122"/>
    <lineage>
        <taxon>Eukaryota</taxon>
        <taxon>Metamonada</taxon>
        <taxon>Carpediemonas-like organisms</taxon>
        <taxon>Kipferlia</taxon>
    </lineage>
</organism>
<feature type="transmembrane region" description="Helical" evidence="2">
    <location>
        <begin position="96"/>
        <end position="115"/>
    </location>
</feature>
<feature type="compositionally biased region" description="Basic residues" evidence="1">
    <location>
        <begin position="417"/>
        <end position="438"/>
    </location>
</feature>
<dbReference type="Proteomes" id="UP000265618">
    <property type="component" value="Unassembled WGS sequence"/>
</dbReference>
<accession>A0A9K3CSX2</accession>
<feature type="transmembrane region" description="Helical" evidence="2">
    <location>
        <begin position="236"/>
        <end position="255"/>
    </location>
</feature>
<evidence type="ECO:0000313" key="3">
    <source>
        <dbReference type="EMBL" id="GIQ81550.1"/>
    </source>
</evidence>
<reference evidence="3 4" key="1">
    <citation type="journal article" date="2018" name="PLoS ONE">
        <title>The draft genome of Kipferlia bialata reveals reductive genome evolution in fornicate parasites.</title>
        <authorList>
            <person name="Tanifuji G."/>
            <person name="Takabayashi S."/>
            <person name="Kume K."/>
            <person name="Takagi M."/>
            <person name="Nakayama T."/>
            <person name="Kamikawa R."/>
            <person name="Inagaki Y."/>
            <person name="Hashimoto T."/>
        </authorList>
    </citation>
    <scope>NUCLEOTIDE SEQUENCE [LARGE SCALE GENOMIC DNA]</scope>
    <source>
        <strain evidence="3">NY0173</strain>
    </source>
</reference>
<feature type="transmembrane region" description="Helical" evidence="2">
    <location>
        <begin position="172"/>
        <end position="192"/>
    </location>
</feature>
<evidence type="ECO:0000256" key="1">
    <source>
        <dbReference type="SAM" id="MobiDB-lite"/>
    </source>
</evidence>
<feature type="region of interest" description="Disordered" evidence="1">
    <location>
        <begin position="345"/>
        <end position="374"/>
    </location>
</feature>
<gene>
    <name evidence="3" type="ORF">KIPB_002526</name>
</gene>
<name>A0A9K3CSX2_9EUKA</name>
<feature type="transmembrane region" description="Helical" evidence="2">
    <location>
        <begin position="286"/>
        <end position="311"/>
    </location>
</feature>
<evidence type="ECO:0000256" key="2">
    <source>
        <dbReference type="SAM" id="Phobius"/>
    </source>
</evidence>
<protein>
    <submittedName>
        <fullName evidence="3">Uncharacterized protein</fullName>
    </submittedName>
</protein>
<evidence type="ECO:0000313" key="4">
    <source>
        <dbReference type="Proteomes" id="UP000265618"/>
    </source>
</evidence>